<name>A0A382G3H7_9ZZZZ</name>
<organism evidence="1">
    <name type="scientific">marine metagenome</name>
    <dbReference type="NCBI Taxonomy" id="408172"/>
    <lineage>
        <taxon>unclassified sequences</taxon>
        <taxon>metagenomes</taxon>
        <taxon>ecological metagenomes</taxon>
    </lineage>
</organism>
<sequence>MLQYLIQRITKIQVILFCLLFNYFLKAEVDYLGDFSFEGRYFLEDGFFFQENFHSSFTFSPEIYFESEDSKQSFTFKPKLRNDSQDEERDLIDIQELHWVLTGNVVETRIGIRKEFWGVTETFHRVDIINQTDSVESFDGEDKLGQPMINISIETPSGSIDFFALLGSRERTFAGRFGRLRTPIVVDTDHPIYESGAENKRMDFAIRWVKFFDNLEIGLSHFSGTTREPEFIEDLSVLTPRLIPKYNLIDQTGLEALYILGGLAIKLEAITRSGQKDRFSAITSGFEYTQIGIFESRLDLGWIIEFNHDDRVENSPTALG</sequence>
<evidence type="ECO:0008006" key="2">
    <source>
        <dbReference type="Google" id="ProtNLM"/>
    </source>
</evidence>
<accession>A0A382G3H7</accession>
<dbReference type="EMBL" id="UINC01053049">
    <property type="protein sequence ID" value="SVB69097.1"/>
    <property type="molecule type" value="Genomic_DNA"/>
</dbReference>
<dbReference type="AlphaFoldDB" id="A0A382G3H7"/>
<gene>
    <name evidence="1" type="ORF">METZ01_LOCUS221951</name>
</gene>
<protein>
    <recommendedName>
        <fullName evidence="2">Alginate export domain-containing protein</fullName>
    </recommendedName>
</protein>
<evidence type="ECO:0000313" key="1">
    <source>
        <dbReference type="EMBL" id="SVB69097.1"/>
    </source>
</evidence>
<proteinExistence type="predicted"/>
<reference evidence="1" key="1">
    <citation type="submission" date="2018-05" db="EMBL/GenBank/DDBJ databases">
        <authorList>
            <person name="Lanie J.A."/>
            <person name="Ng W.-L."/>
            <person name="Kazmierczak K.M."/>
            <person name="Andrzejewski T.M."/>
            <person name="Davidsen T.M."/>
            <person name="Wayne K.J."/>
            <person name="Tettelin H."/>
            <person name="Glass J.I."/>
            <person name="Rusch D."/>
            <person name="Podicherti R."/>
            <person name="Tsui H.-C.T."/>
            <person name="Winkler M.E."/>
        </authorList>
    </citation>
    <scope>NUCLEOTIDE SEQUENCE</scope>
</reference>
<feature type="non-terminal residue" evidence="1">
    <location>
        <position position="320"/>
    </location>
</feature>